<evidence type="ECO:0000313" key="2">
    <source>
        <dbReference type="Proteomes" id="UP000595362"/>
    </source>
</evidence>
<name>A0A7T5R1W6_9BACT</name>
<sequence length="79" mass="8582">MSNDFGPGEELELGNNFKVAVGQHVHVGTLKAAVAACTTKSVRLFTPDNPYQAGTGSFNPMRTNIHVDVNRRVSRIHFG</sequence>
<accession>A0A7T5R1W6</accession>
<dbReference type="Proteomes" id="UP000595362">
    <property type="component" value="Chromosome"/>
</dbReference>
<protein>
    <submittedName>
        <fullName evidence="1">Uncharacterized protein</fullName>
    </submittedName>
</protein>
<gene>
    <name evidence="1" type="ORF">HYS17_10435</name>
</gene>
<proteinExistence type="predicted"/>
<organism evidence="1 2">
    <name type="scientific">Micavibrio aeruginosavorus</name>
    <dbReference type="NCBI Taxonomy" id="349221"/>
    <lineage>
        <taxon>Bacteria</taxon>
        <taxon>Pseudomonadati</taxon>
        <taxon>Bdellovibrionota</taxon>
        <taxon>Bdellovibrionia</taxon>
        <taxon>Bdellovibrionales</taxon>
        <taxon>Pseudobdellovibrionaceae</taxon>
        <taxon>Micavibrio</taxon>
    </lineage>
</organism>
<reference evidence="1 2" key="1">
    <citation type="submission" date="2020-07" db="EMBL/GenBank/DDBJ databases">
        <title>Huge and variable diversity of episymbiotic CPR bacteria and DPANN archaea in groundwater ecosystems.</title>
        <authorList>
            <person name="He C.Y."/>
            <person name="Keren R."/>
            <person name="Whittaker M."/>
            <person name="Farag I.F."/>
            <person name="Doudna J."/>
            <person name="Cate J.H.D."/>
            <person name="Banfield J.F."/>
        </authorList>
    </citation>
    <scope>NUCLEOTIDE SEQUENCE [LARGE SCALE GENOMIC DNA]</scope>
    <source>
        <strain evidence="1">NC_groundwater_70_Ag_B-0.1um_54_66</strain>
    </source>
</reference>
<dbReference type="EMBL" id="CP066681">
    <property type="protein sequence ID" value="QQG35904.1"/>
    <property type="molecule type" value="Genomic_DNA"/>
</dbReference>
<evidence type="ECO:0000313" key="1">
    <source>
        <dbReference type="EMBL" id="QQG35904.1"/>
    </source>
</evidence>
<dbReference type="AlphaFoldDB" id="A0A7T5R1W6"/>